<organism evidence="2 3">
    <name type="scientific">Nonomuraea mangrovi</name>
    <dbReference type="NCBI Taxonomy" id="2316207"/>
    <lineage>
        <taxon>Bacteria</taxon>
        <taxon>Bacillati</taxon>
        <taxon>Actinomycetota</taxon>
        <taxon>Actinomycetes</taxon>
        <taxon>Streptosporangiales</taxon>
        <taxon>Streptosporangiaceae</taxon>
        <taxon>Nonomuraea</taxon>
    </lineage>
</organism>
<dbReference type="EMBL" id="JBHUFV010000105">
    <property type="protein sequence ID" value="MFD1940279.1"/>
    <property type="molecule type" value="Genomic_DNA"/>
</dbReference>
<sequence length="228" mass="23895">MTSALALICAITAGVAASASGAELTRGPTQAELEAAAKREVADRWRSWPAGKIFPATITYVAEQGGKEKAHRVGISASTDCVSAVDRKAAATLRRAGCEAVLRATYLDELQGVVVTVGVLALPDELRAVRAKKAFPISGRPVPGLRPVAFQGTVTERFTPQGRQTASVRQAGPYVVLTTAGQVDGRPARAVGGQRPAVFAFAADLGERVLVELSTPRMPDCGSKAWRC</sequence>
<feature type="chain" id="PRO_5045222198" evidence="1">
    <location>
        <begin position="22"/>
        <end position="228"/>
    </location>
</feature>
<evidence type="ECO:0000313" key="3">
    <source>
        <dbReference type="Proteomes" id="UP001597368"/>
    </source>
</evidence>
<accession>A0ABW4TGS3</accession>
<comment type="caution">
    <text evidence="2">The sequence shown here is derived from an EMBL/GenBank/DDBJ whole genome shotgun (WGS) entry which is preliminary data.</text>
</comment>
<protein>
    <submittedName>
        <fullName evidence="2">Uncharacterized protein</fullName>
    </submittedName>
</protein>
<gene>
    <name evidence="2" type="ORF">ACFSKW_53350</name>
</gene>
<keyword evidence="3" id="KW-1185">Reference proteome</keyword>
<proteinExistence type="predicted"/>
<evidence type="ECO:0000256" key="1">
    <source>
        <dbReference type="SAM" id="SignalP"/>
    </source>
</evidence>
<evidence type="ECO:0000313" key="2">
    <source>
        <dbReference type="EMBL" id="MFD1940279.1"/>
    </source>
</evidence>
<name>A0ABW4TGS3_9ACTN</name>
<reference evidence="3" key="1">
    <citation type="journal article" date="2019" name="Int. J. Syst. Evol. Microbiol.">
        <title>The Global Catalogue of Microorganisms (GCM) 10K type strain sequencing project: providing services to taxonomists for standard genome sequencing and annotation.</title>
        <authorList>
            <consortium name="The Broad Institute Genomics Platform"/>
            <consortium name="The Broad Institute Genome Sequencing Center for Infectious Disease"/>
            <person name="Wu L."/>
            <person name="Ma J."/>
        </authorList>
    </citation>
    <scope>NUCLEOTIDE SEQUENCE [LARGE SCALE GENOMIC DNA]</scope>
    <source>
        <strain evidence="3">ICMP 6774ER</strain>
    </source>
</reference>
<dbReference type="Proteomes" id="UP001597368">
    <property type="component" value="Unassembled WGS sequence"/>
</dbReference>
<keyword evidence="1" id="KW-0732">Signal</keyword>
<feature type="signal peptide" evidence="1">
    <location>
        <begin position="1"/>
        <end position="21"/>
    </location>
</feature>
<dbReference type="RefSeq" id="WP_379583327.1">
    <property type="nucleotide sequence ID" value="NZ_JBHUFV010000105.1"/>
</dbReference>